<reference evidence="5" key="2">
    <citation type="journal article" date="2019" name="Curr. Biol.">
        <title>Chromatin organization in early land plants reveals an ancestral association between H3K27me3, transposons, and constitutive heterochromatin.</title>
        <authorList>
            <person name="Montgomery S.A."/>
            <person name="Tanizawa Y."/>
            <person name="Galik B."/>
            <person name="Wang N."/>
            <person name="Ito T."/>
            <person name="Mochizuki T."/>
            <person name="Akimcheva S."/>
            <person name="Bowman J."/>
            <person name="Cognat V."/>
            <person name="Drouard L."/>
            <person name="Ekker H."/>
            <person name="Houng S."/>
            <person name="Kohchi T."/>
            <person name="Lin S."/>
            <person name="Liu L.D."/>
            <person name="Nakamura Y."/>
            <person name="Valeeva L.R."/>
            <person name="Shakirov E.V."/>
            <person name="Shippen D.E."/>
            <person name="Wei W."/>
            <person name="Yagura M."/>
            <person name="Yamaoka S."/>
            <person name="Yamato K.T."/>
            <person name="Liu C."/>
            <person name="Berger F."/>
        </authorList>
    </citation>
    <scope>NUCLEOTIDE SEQUENCE [LARGE SCALE GENOMIC DNA]</scope>
    <source>
        <strain evidence="5">Tak-1</strain>
    </source>
</reference>
<accession>A0A176WKD6</accession>
<dbReference type="GO" id="GO:0009408">
    <property type="term" value="P:response to heat"/>
    <property type="evidence" value="ECO:0007669"/>
    <property type="project" value="InterPro"/>
</dbReference>
<evidence type="ECO:0000313" key="5">
    <source>
        <dbReference type="EMBL" id="BBN15383.1"/>
    </source>
</evidence>
<evidence type="ECO:0000256" key="3">
    <source>
        <dbReference type="RuleBase" id="RU003616"/>
    </source>
</evidence>
<keyword evidence="7" id="KW-1185">Reference proteome</keyword>
<evidence type="ECO:0000313" key="8">
    <source>
        <dbReference type="Proteomes" id="UP001162541"/>
    </source>
</evidence>
<dbReference type="Proteomes" id="UP001162541">
    <property type="component" value="Chromosome 6"/>
</dbReference>
<comment type="similarity">
    <text evidence="2 3">Belongs to the small heat shock protein (HSP20) family.</text>
</comment>
<organism evidence="6 7">
    <name type="scientific">Marchantia polymorpha subsp. ruderalis</name>
    <dbReference type="NCBI Taxonomy" id="1480154"/>
    <lineage>
        <taxon>Eukaryota</taxon>
        <taxon>Viridiplantae</taxon>
        <taxon>Streptophyta</taxon>
        <taxon>Embryophyta</taxon>
        <taxon>Marchantiophyta</taxon>
        <taxon>Marchantiopsida</taxon>
        <taxon>Marchantiidae</taxon>
        <taxon>Marchantiales</taxon>
        <taxon>Marchantiaceae</taxon>
        <taxon>Marchantia</taxon>
    </lineage>
</organism>
<dbReference type="SUPFAM" id="SSF49764">
    <property type="entry name" value="HSP20-like chaperones"/>
    <property type="match status" value="1"/>
</dbReference>
<evidence type="ECO:0000313" key="7">
    <source>
        <dbReference type="Proteomes" id="UP000077202"/>
    </source>
</evidence>
<dbReference type="EMBL" id="AP019871">
    <property type="protein sequence ID" value="BBN15383.1"/>
    <property type="molecule type" value="Genomic_DNA"/>
</dbReference>
<dbReference type="CDD" id="cd06464">
    <property type="entry name" value="ACD_sHsps-like"/>
    <property type="match status" value="1"/>
</dbReference>
<reference evidence="8" key="3">
    <citation type="journal article" date="2020" name="Curr. Biol.">
        <title>Chromatin organization in early land plants reveals an ancestral association between H3K27me3, transposons, and constitutive heterochromatin.</title>
        <authorList>
            <person name="Montgomery S.A."/>
            <person name="Tanizawa Y."/>
            <person name="Galik B."/>
            <person name="Wang N."/>
            <person name="Ito T."/>
            <person name="Mochizuki T."/>
            <person name="Akimcheva S."/>
            <person name="Bowman J.L."/>
            <person name="Cognat V."/>
            <person name="Marechal-Drouard L."/>
            <person name="Ekker H."/>
            <person name="Hong S.F."/>
            <person name="Kohchi T."/>
            <person name="Lin S.S."/>
            <person name="Liu L.D."/>
            <person name="Nakamura Y."/>
            <person name="Valeeva L.R."/>
            <person name="Shakirov E.V."/>
            <person name="Shippen D.E."/>
            <person name="Wei W.L."/>
            <person name="Yagura M."/>
            <person name="Yamaoka S."/>
            <person name="Yamato K.T."/>
            <person name="Liu C."/>
            <person name="Berger F."/>
        </authorList>
    </citation>
    <scope>NUCLEOTIDE SEQUENCE [LARGE SCALE GENOMIC DNA]</scope>
    <source>
        <strain evidence="8">Tak-1</strain>
    </source>
</reference>
<dbReference type="SMR" id="A0A176WKD6"/>
<dbReference type="Gene3D" id="2.60.40.790">
    <property type="match status" value="1"/>
</dbReference>
<protein>
    <recommendedName>
        <fullName evidence="4">SHSP domain-containing protein</fullName>
    </recommendedName>
</protein>
<reference evidence="6 7" key="1">
    <citation type="submission" date="2016-03" db="EMBL/GenBank/DDBJ databases">
        <title>Mechanisms controlling the formation of the plant cell surface in tip-growing cells are functionally conserved among land plants.</title>
        <authorList>
            <person name="Honkanen S."/>
            <person name="Jones V.A."/>
            <person name="Morieri G."/>
            <person name="Champion C."/>
            <person name="Hetherington A.J."/>
            <person name="Kelly S."/>
            <person name="Saint-Marcoux D."/>
            <person name="Proust H."/>
            <person name="Prescott H."/>
            <person name="Dolan L."/>
        </authorList>
    </citation>
    <scope>NUCLEOTIDE SEQUENCE [LARGE SCALE GENOMIC DNA]</scope>
    <source>
        <strain evidence="7">cv. Tak-1 and cv. Tak-2</strain>
        <tissue evidence="6">Whole gametophyte</tissue>
    </source>
</reference>
<dbReference type="PROSITE" id="PS01031">
    <property type="entry name" value="SHSP"/>
    <property type="match status" value="1"/>
</dbReference>
<dbReference type="EMBL" id="LVLJ01000640">
    <property type="protein sequence ID" value="OAE33519.1"/>
    <property type="molecule type" value="Genomic_DNA"/>
</dbReference>
<dbReference type="PANTHER" id="PTHR46733:SF4">
    <property type="entry name" value="HEAT SHOCK PROTEIN 21, CHLOROPLASTIC"/>
    <property type="match status" value="1"/>
</dbReference>
<sequence>MASSNFARKLVSAASCLPIRRSQLLGSNTANGMTVARNQPKARYASSAAQRYIPEEKGAQLESRDDGAISRDKVHPLRVFDLMDSFFPTRNLRSMIETMDRVFDDPFFAPSAFRESPVRRSLRTPWDFKETEDSFQLRMDMPGLDKQEVKVYIEDDCLIIKGEHNVEKSEEGQWSSRSHGSYSSRIVLPDNANPEKIKAEMKNGVLNVTVPKVREEERKKNVIDVAIE</sequence>
<feature type="domain" description="SHSP" evidence="4">
    <location>
        <begin position="117"/>
        <end position="228"/>
    </location>
</feature>
<dbReference type="InterPro" id="IPR008978">
    <property type="entry name" value="HSP20-like_chaperone"/>
</dbReference>
<dbReference type="Proteomes" id="UP000077202">
    <property type="component" value="Unassembled WGS sequence"/>
</dbReference>
<dbReference type="InterPro" id="IPR044587">
    <property type="entry name" value="HSP21-like"/>
</dbReference>
<name>A0A176WKD6_MARPO</name>
<dbReference type="InterPro" id="IPR002068">
    <property type="entry name" value="A-crystallin/Hsp20_dom"/>
</dbReference>
<evidence type="ECO:0000313" key="6">
    <source>
        <dbReference type="EMBL" id="OAE33519.1"/>
    </source>
</evidence>
<dbReference type="PANTHER" id="PTHR46733">
    <property type="entry name" value="26.5 KDA HEAT SHOCK PROTEIN, MITOCHONDRIAL"/>
    <property type="match status" value="1"/>
</dbReference>
<gene>
    <name evidence="6" type="ORF">AXG93_1467s1210</name>
    <name evidence="5" type="ORF">Mp_6g19170</name>
</gene>
<evidence type="ECO:0000259" key="4">
    <source>
        <dbReference type="PROSITE" id="PS01031"/>
    </source>
</evidence>
<dbReference type="AlphaFoldDB" id="A0A176WKD6"/>
<evidence type="ECO:0000256" key="2">
    <source>
        <dbReference type="PROSITE-ProRule" id="PRU00285"/>
    </source>
</evidence>
<evidence type="ECO:0000256" key="1">
    <source>
        <dbReference type="ARBA" id="ARBA00023016"/>
    </source>
</evidence>
<dbReference type="Pfam" id="PF00011">
    <property type="entry name" value="HSP20"/>
    <property type="match status" value="1"/>
</dbReference>
<keyword evidence="1" id="KW-0346">Stress response</keyword>
<proteinExistence type="inferred from homology"/>